<organism evidence="12 13">
    <name type="scientific">Anaerosacchariphilus hominis</name>
    <dbReference type="NCBI Taxonomy" id="2763017"/>
    <lineage>
        <taxon>Bacteria</taxon>
        <taxon>Bacillati</taxon>
        <taxon>Bacillota</taxon>
        <taxon>Clostridia</taxon>
        <taxon>Lachnospirales</taxon>
        <taxon>Lachnospiraceae</taxon>
        <taxon>Anaerosacchariphilus</taxon>
    </lineage>
</organism>
<feature type="binding site" evidence="8">
    <location>
        <position position="260"/>
    </location>
    <ligand>
        <name>shikimate</name>
        <dbReference type="ChEBI" id="CHEBI:36208"/>
    </ligand>
</feature>
<feature type="binding site" evidence="8">
    <location>
        <begin position="133"/>
        <end position="137"/>
    </location>
    <ligand>
        <name>NADP(+)</name>
        <dbReference type="ChEBI" id="CHEBI:58349"/>
    </ligand>
</feature>
<sequence>MKEQNYLDHLVGVFGQPVSENPGVVIQDAAFEAMGLERWHFLTLDVDKDKLEDAVRGLKAFKMRGINCTIPHKIAVMNYLDEISESAKLIGAVNMIVNENGHLFGENTDGKGFMMSLESNGICVEGKKAVIMGAGGAARAITVEMSLAGIADITIVNRTSDRALGDALVDILNKIGKTRVHYVDWNGTYSVPEDTDIVINATSVGLYPNVNDMPNIDLDSIKQSMFVQDVIPNPIQTAFIKEMRRRGIPCATGAGMLINQAALNIEMWTGRKPDKQIMLKALENALE</sequence>
<dbReference type="CDD" id="cd01065">
    <property type="entry name" value="NAD_bind_Shikimate_DH"/>
    <property type="match status" value="1"/>
</dbReference>
<dbReference type="Gene3D" id="3.40.50.10860">
    <property type="entry name" value="Leucine Dehydrogenase, chain A, domain 1"/>
    <property type="match status" value="1"/>
</dbReference>
<dbReference type="InterPro" id="IPR041121">
    <property type="entry name" value="SDH_C"/>
</dbReference>
<dbReference type="Proteomes" id="UP000649345">
    <property type="component" value="Unassembled WGS sequence"/>
</dbReference>
<feature type="binding site" evidence="8">
    <location>
        <position position="109"/>
    </location>
    <ligand>
        <name>shikimate</name>
        <dbReference type="ChEBI" id="CHEBI:36208"/>
    </ligand>
</feature>
<accession>A0A923RN23</accession>
<gene>
    <name evidence="8 12" type="primary">aroE</name>
    <name evidence="12" type="ORF">H8S44_14190</name>
</gene>
<dbReference type="PANTHER" id="PTHR21089">
    <property type="entry name" value="SHIKIMATE DEHYDROGENASE"/>
    <property type="match status" value="1"/>
</dbReference>
<keyword evidence="4 8" id="KW-0521">NADP</keyword>
<feature type="binding site" evidence="8">
    <location>
        <begin position="157"/>
        <end position="162"/>
    </location>
    <ligand>
        <name>NADP(+)</name>
        <dbReference type="ChEBI" id="CHEBI:58349"/>
    </ligand>
</feature>
<dbReference type="EC" id="1.1.1.25" evidence="2 8"/>
<evidence type="ECO:0000259" key="11">
    <source>
        <dbReference type="Pfam" id="PF18317"/>
    </source>
</evidence>
<feature type="domain" description="Quinate/shikimate 5-dehydrogenase/glutamyl-tRNA reductase" evidence="9">
    <location>
        <begin position="124"/>
        <end position="207"/>
    </location>
</feature>
<feature type="active site" description="Proton acceptor" evidence="8">
    <location>
        <position position="73"/>
    </location>
</feature>
<evidence type="ECO:0000256" key="3">
    <source>
        <dbReference type="ARBA" id="ARBA00022605"/>
    </source>
</evidence>
<evidence type="ECO:0000313" key="13">
    <source>
        <dbReference type="Proteomes" id="UP000649345"/>
    </source>
</evidence>
<evidence type="ECO:0000259" key="10">
    <source>
        <dbReference type="Pfam" id="PF08501"/>
    </source>
</evidence>
<dbReference type="AlphaFoldDB" id="A0A923RN23"/>
<comment type="similarity">
    <text evidence="8">Belongs to the shikimate dehydrogenase family.</text>
</comment>
<dbReference type="PANTHER" id="PTHR21089:SF1">
    <property type="entry name" value="BIFUNCTIONAL 3-DEHYDROQUINATE DEHYDRATASE_SHIKIMATE DEHYDROGENASE, CHLOROPLASTIC"/>
    <property type="match status" value="1"/>
</dbReference>
<dbReference type="InterPro" id="IPR013708">
    <property type="entry name" value="Shikimate_DH-bd_N"/>
</dbReference>
<feature type="domain" description="Shikimate dehydrogenase substrate binding N-terminal" evidence="10">
    <location>
        <begin position="13"/>
        <end position="96"/>
    </location>
</feature>
<dbReference type="GO" id="GO:0004764">
    <property type="term" value="F:shikimate 3-dehydrogenase (NADP+) activity"/>
    <property type="evidence" value="ECO:0007669"/>
    <property type="project" value="UniProtKB-UniRule"/>
</dbReference>
<comment type="caution">
    <text evidence="8">Lacks conserved residue(s) required for the propagation of feature annotation.</text>
</comment>
<dbReference type="GO" id="GO:0009073">
    <property type="term" value="P:aromatic amino acid family biosynthetic process"/>
    <property type="evidence" value="ECO:0007669"/>
    <property type="project" value="UniProtKB-KW"/>
</dbReference>
<comment type="subunit">
    <text evidence="8">Homodimer.</text>
</comment>
<dbReference type="EMBL" id="JACOOR010000009">
    <property type="protein sequence ID" value="MBC5660908.1"/>
    <property type="molecule type" value="Genomic_DNA"/>
</dbReference>
<comment type="function">
    <text evidence="8">Involved in the biosynthesis of the chorismate, which leads to the biosynthesis of aromatic amino acids. Catalyzes the reversible NADPH linked reduction of 3-dehydroshikimate (DHSA) to yield shikimate (SA).</text>
</comment>
<feature type="binding site" evidence="8">
    <location>
        <position position="85"/>
    </location>
    <ligand>
        <name>NADP(+)</name>
        <dbReference type="ChEBI" id="CHEBI:58349"/>
    </ligand>
</feature>
<dbReference type="GO" id="GO:0050661">
    <property type="term" value="F:NADP binding"/>
    <property type="evidence" value="ECO:0007669"/>
    <property type="project" value="InterPro"/>
</dbReference>
<evidence type="ECO:0000256" key="1">
    <source>
        <dbReference type="ARBA" id="ARBA00004871"/>
    </source>
</evidence>
<comment type="caution">
    <text evidence="12">The sequence shown here is derived from an EMBL/GenBank/DDBJ whole genome shotgun (WGS) entry which is preliminary data.</text>
</comment>
<evidence type="ECO:0000256" key="7">
    <source>
        <dbReference type="ARBA" id="ARBA00049442"/>
    </source>
</evidence>
<evidence type="ECO:0000256" key="5">
    <source>
        <dbReference type="ARBA" id="ARBA00023002"/>
    </source>
</evidence>
<feature type="binding site" evidence="8">
    <location>
        <position position="69"/>
    </location>
    <ligand>
        <name>shikimate</name>
        <dbReference type="ChEBI" id="CHEBI:36208"/>
    </ligand>
</feature>
<feature type="binding site" evidence="8">
    <location>
        <position position="230"/>
    </location>
    <ligand>
        <name>NADP(+)</name>
        <dbReference type="ChEBI" id="CHEBI:58349"/>
    </ligand>
</feature>
<dbReference type="InterPro" id="IPR046346">
    <property type="entry name" value="Aminoacid_DH-like_N_sf"/>
</dbReference>
<dbReference type="InterPro" id="IPR036291">
    <property type="entry name" value="NAD(P)-bd_dom_sf"/>
</dbReference>
<dbReference type="GO" id="GO:0009423">
    <property type="term" value="P:chorismate biosynthetic process"/>
    <property type="evidence" value="ECO:0007669"/>
    <property type="project" value="UniProtKB-UniRule"/>
</dbReference>
<dbReference type="InterPro" id="IPR022893">
    <property type="entry name" value="Shikimate_DH_fam"/>
</dbReference>
<name>A0A923RN23_9FIRM</name>
<evidence type="ECO:0000256" key="6">
    <source>
        <dbReference type="ARBA" id="ARBA00023141"/>
    </source>
</evidence>
<evidence type="ECO:0000256" key="2">
    <source>
        <dbReference type="ARBA" id="ARBA00012962"/>
    </source>
</evidence>
<evidence type="ECO:0000313" key="12">
    <source>
        <dbReference type="EMBL" id="MBC5660908.1"/>
    </source>
</evidence>
<dbReference type="Pfam" id="PF01488">
    <property type="entry name" value="Shikimate_DH"/>
    <property type="match status" value="1"/>
</dbReference>
<dbReference type="GO" id="GO:0008652">
    <property type="term" value="P:amino acid biosynthetic process"/>
    <property type="evidence" value="ECO:0007669"/>
    <property type="project" value="UniProtKB-KW"/>
</dbReference>
<dbReference type="Pfam" id="PF08501">
    <property type="entry name" value="Shikimate_dh_N"/>
    <property type="match status" value="1"/>
</dbReference>
<comment type="pathway">
    <text evidence="1 8">Metabolic intermediate biosynthesis; chorismate biosynthesis; chorismate from D-erythrose 4-phosphate and phosphoenolpyruvate: step 4/7.</text>
</comment>
<keyword evidence="13" id="KW-1185">Reference proteome</keyword>
<protein>
    <recommendedName>
        <fullName evidence="2 8">Shikimate dehydrogenase (NADP(+))</fullName>
        <shortName evidence="8">SDH</shortName>
        <ecNumber evidence="2 8">1.1.1.25</ecNumber>
    </recommendedName>
</protein>
<evidence type="ECO:0000256" key="4">
    <source>
        <dbReference type="ARBA" id="ARBA00022857"/>
    </source>
</evidence>
<dbReference type="Pfam" id="PF18317">
    <property type="entry name" value="SDH_C"/>
    <property type="match status" value="1"/>
</dbReference>
<feature type="binding site" evidence="8">
    <location>
        <position position="94"/>
    </location>
    <ligand>
        <name>shikimate</name>
        <dbReference type="ChEBI" id="CHEBI:36208"/>
    </ligand>
</feature>
<dbReference type="SUPFAM" id="SSF51735">
    <property type="entry name" value="NAD(P)-binding Rossmann-fold domains"/>
    <property type="match status" value="1"/>
</dbReference>
<dbReference type="Gene3D" id="3.40.50.720">
    <property type="entry name" value="NAD(P)-binding Rossmann-like Domain"/>
    <property type="match status" value="1"/>
</dbReference>
<keyword evidence="3 8" id="KW-0028">Amino-acid biosynthesis</keyword>
<reference evidence="12" key="1">
    <citation type="submission" date="2020-08" db="EMBL/GenBank/DDBJ databases">
        <title>Genome public.</title>
        <authorList>
            <person name="Liu C."/>
            <person name="Sun Q."/>
        </authorList>
    </citation>
    <scope>NUCLEOTIDE SEQUENCE</scope>
    <source>
        <strain evidence="12">NSJ-68</strain>
    </source>
</reference>
<proteinExistence type="inferred from homology"/>
<dbReference type="InterPro" id="IPR011342">
    <property type="entry name" value="Shikimate_DH"/>
</dbReference>
<feature type="binding site" evidence="8">
    <location>
        <position position="253"/>
    </location>
    <ligand>
        <name>NADP(+)</name>
        <dbReference type="ChEBI" id="CHEBI:58349"/>
    </ligand>
</feature>
<dbReference type="GO" id="GO:0019632">
    <property type="term" value="P:shikimate metabolic process"/>
    <property type="evidence" value="ECO:0007669"/>
    <property type="project" value="InterPro"/>
</dbReference>
<dbReference type="SUPFAM" id="SSF53223">
    <property type="entry name" value="Aminoacid dehydrogenase-like, N-terminal domain"/>
    <property type="match status" value="1"/>
</dbReference>
<dbReference type="HAMAP" id="MF_00222">
    <property type="entry name" value="Shikimate_DH_AroE"/>
    <property type="match status" value="1"/>
</dbReference>
<keyword evidence="6 8" id="KW-0057">Aromatic amino acid biosynthesis</keyword>
<comment type="catalytic activity">
    <reaction evidence="7 8">
        <text>shikimate + NADP(+) = 3-dehydroshikimate + NADPH + H(+)</text>
        <dbReference type="Rhea" id="RHEA:17737"/>
        <dbReference type="ChEBI" id="CHEBI:15378"/>
        <dbReference type="ChEBI" id="CHEBI:16630"/>
        <dbReference type="ChEBI" id="CHEBI:36208"/>
        <dbReference type="ChEBI" id="CHEBI:57783"/>
        <dbReference type="ChEBI" id="CHEBI:58349"/>
        <dbReference type="EC" id="1.1.1.25"/>
    </reaction>
</comment>
<feature type="domain" description="SDH C-terminal" evidence="11">
    <location>
        <begin position="253"/>
        <end position="283"/>
    </location>
</feature>
<evidence type="ECO:0000259" key="9">
    <source>
        <dbReference type="Pfam" id="PF01488"/>
    </source>
</evidence>
<dbReference type="InterPro" id="IPR006151">
    <property type="entry name" value="Shikm_DH/Glu-tRNA_Rdtase"/>
</dbReference>
<dbReference type="NCBIfam" id="TIGR00507">
    <property type="entry name" value="aroE"/>
    <property type="match status" value="1"/>
</dbReference>
<evidence type="ECO:0000256" key="8">
    <source>
        <dbReference type="HAMAP-Rule" id="MF_00222"/>
    </source>
</evidence>
<dbReference type="RefSeq" id="WP_186997546.1">
    <property type="nucleotide sequence ID" value="NZ_JACOOR010000009.1"/>
</dbReference>
<keyword evidence="5 8" id="KW-0560">Oxidoreductase</keyword>